<evidence type="ECO:0000259" key="7">
    <source>
        <dbReference type="PROSITE" id="PS50261"/>
    </source>
</evidence>
<keyword evidence="4 6" id="KW-0472">Membrane</keyword>
<evidence type="ECO:0000256" key="4">
    <source>
        <dbReference type="ARBA" id="ARBA00023136"/>
    </source>
</evidence>
<feature type="transmembrane region" description="Helical" evidence="6">
    <location>
        <begin position="261"/>
        <end position="286"/>
    </location>
</feature>
<evidence type="ECO:0000256" key="1">
    <source>
        <dbReference type="ARBA" id="ARBA00004141"/>
    </source>
</evidence>
<dbReference type="PROSITE" id="PS50261">
    <property type="entry name" value="G_PROTEIN_RECEP_F2_4"/>
    <property type="match status" value="1"/>
</dbReference>
<dbReference type="AlphaFoldDB" id="A0A5N5T162"/>
<organism evidence="8 9">
    <name type="scientific">Armadillidium nasatum</name>
    <dbReference type="NCBI Taxonomy" id="96803"/>
    <lineage>
        <taxon>Eukaryota</taxon>
        <taxon>Metazoa</taxon>
        <taxon>Ecdysozoa</taxon>
        <taxon>Arthropoda</taxon>
        <taxon>Crustacea</taxon>
        <taxon>Multicrustacea</taxon>
        <taxon>Malacostraca</taxon>
        <taxon>Eumalacostraca</taxon>
        <taxon>Peracarida</taxon>
        <taxon>Isopoda</taxon>
        <taxon>Oniscidea</taxon>
        <taxon>Crinocheta</taxon>
        <taxon>Armadillidiidae</taxon>
        <taxon>Armadillidium</taxon>
    </lineage>
</organism>
<dbReference type="PANTHER" id="PTHR45902">
    <property type="entry name" value="LATROPHILIN RECEPTOR-LIKE PROTEIN A"/>
    <property type="match status" value="1"/>
</dbReference>
<feature type="transmembrane region" description="Helical" evidence="6">
    <location>
        <begin position="201"/>
        <end position="226"/>
    </location>
</feature>
<feature type="domain" description="G-protein coupled receptors family 2 profile 2" evidence="7">
    <location>
        <begin position="202"/>
        <end position="480"/>
    </location>
</feature>
<proteinExistence type="predicted"/>
<keyword evidence="8" id="KW-0675">Receptor</keyword>
<comment type="caution">
    <text evidence="8">The sequence shown here is derived from an EMBL/GenBank/DDBJ whole genome shotgun (WGS) entry which is preliminary data.</text>
</comment>
<keyword evidence="2 6" id="KW-0812">Transmembrane</keyword>
<feature type="transmembrane region" description="Helical" evidence="6">
    <location>
        <begin position="357"/>
        <end position="386"/>
    </location>
</feature>
<evidence type="ECO:0000256" key="2">
    <source>
        <dbReference type="ARBA" id="ARBA00022692"/>
    </source>
</evidence>
<accession>A0A5N5T162</accession>
<protein>
    <submittedName>
        <fullName evidence="8">G-protein coupled receptor Mth</fullName>
    </submittedName>
</protein>
<feature type="transmembrane region" description="Helical" evidence="6">
    <location>
        <begin position="307"/>
        <end position="329"/>
    </location>
</feature>
<comment type="subcellular location">
    <subcellularLocation>
        <location evidence="1">Membrane</location>
        <topology evidence="1">Multi-pass membrane protein</topology>
    </subcellularLocation>
</comment>
<dbReference type="Proteomes" id="UP000326759">
    <property type="component" value="Unassembled WGS sequence"/>
</dbReference>
<evidence type="ECO:0000256" key="6">
    <source>
        <dbReference type="SAM" id="Phobius"/>
    </source>
</evidence>
<feature type="transmembrane region" description="Helical" evidence="6">
    <location>
        <begin position="238"/>
        <end position="255"/>
    </location>
</feature>
<feature type="compositionally biased region" description="Polar residues" evidence="5">
    <location>
        <begin position="553"/>
        <end position="572"/>
    </location>
</feature>
<dbReference type="GO" id="GO:0007166">
    <property type="term" value="P:cell surface receptor signaling pathway"/>
    <property type="evidence" value="ECO:0007669"/>
    <property type="project" value="InterPro"/>
</dbReference>
<dbReference type="InterPro" id="IPR017981">
    <property type="entry name" value="GPCR_2-like_7TM"/>
</dbReference>
<dbReference type="Gene3D" id="1.20.1070.10">
    <property type="entry name" value="Rhodopsin 7-helix transmembrane proteins"/>
    <property type="match status" value="1"/>
</dbReference>
<dbReference type="EMBL" id="SEYY01016195">
    <property type="protein sequence ID" value="KAB7499898.1"/>
    <property type="molecule type" value="Genomic_DNA"/>
</dbReference>
<evidence type="ECO:0000313" key="8">
    <source>
        <dbReference type="EMBL" id="KAB7499898.1"/>
    </source>
</evidence>
<feature type="compositionally biased region" description="Low complexity" evidence="5">
    <location>
        <begin position="533"/>
        <end position="552"/>
    </location>
</feature>
<dbReference type="InterPro" id="IPR000832">
    <property type="entry name" value="GPCR_2_secretin-like"/>
</dbReference>
<dbReference type="OrthoDB" id="6134459at2759"/>
<dbReference type="InterPro" id="IPR053231">
    <property type="entry name" value="GPCR_LN-TM7"/>
</dbReference>
<keyword evidence="3 6" id="KW-1133">Transmembrane helix</keyword>
<dbReference type="CDD" id="cd15039">
    <property type="entry name" value="7tmB3_Methuselah-like"/>
    <property type="match status" value="1"/>
</dbReference>
<evidence type="ECO:0000313" key="9">
    <source>
        <dbReference type="Proteomes" id="UP000326759"/>
    </source>
</evidence>
<evidence type="ECO:0000256" key="3">
    <source>
        <dbReference type="ARBA" id="ARBA00022989"/>
    </source>
</evidence>
<dbReference type="GO" id="GO:0016020">
    <property type="term" value="C:membrane"/>
    <property type="evidence" value="ECO:0007669"/>
    <property type="project" value="UniProtKB-SubCell"/>
</dbReference>
<feature type="region of interest" description="Disordered" evidence="5">
    <location>
        <begin position="533"/>
        <end position="572"/>
    </location>
</feature>
<name>A0A5N5T162_9CRUS</name>
<reference evidence="8 9" key="1">
    <citation type="journal article" date="2019" name="PLoS Biol.">
        <title>Sex chromosomes control vertical transmission of feminizing Wolbachia symbionts in an isopod.</title>
        <authorList>
            <person name="Becking T."/>
            <person name="Chebbi M.A."/>
            <person name="Giraud I."/>
            <person name="Moumen B."/>
            <person name="Laverre T."/>
            <person name="Caubet Y."/>
            <person name="Peccoud J."/>
            <person name="Gilbert C."/>
            <person name="Cordaux R."/>
        </authorList>
    </citation>
    <scope>NUCLEOTIDE SEQUENCE [LARGE SCALE GENOMIC DNA]</scope>
    <source>
        <strain evidence="8">ANa2</strain>
        <tissue evidence="8">Whole body excluding digestive tract and cuticle</tissue>
    </source>
</reference>
<dbReference type="PANTHER" id="PTHR45902:SF4">
    <property type="entry name" value="G-PROTEIN COUPLED RECEPTORS FAMILY 2 PROFILE 2 DOMAIN-CONTAINING PROTEIN"/>
    <property type="match status" value="1"/>
</dbReference>
<dbReference type="Pfam" id="PF00002">
    <property type="entry name" value="7tm_2"/>
    <property type="match status" value="1"/>
</dbReference>
<feature type="transmembrane region" description="Helical" evidence="6">
    <location>
        <begin position="429"/>
        <end position="452"/>
    </location>
</feature>
<evidence type="ECO:0000256" key="5">
    <source>
        <dbReference type="SAM" id="MobiDB-lite"/>
    </source>
</evidence>
<dbReference type="SUPFAM" id="SSF81321">
    <property type="entry name" value="Family A G protein-coupled receptor-like"/>
    <property type="match status" value="1"/>
</dbReference>
<dbReference type="GO" id="GO:0004930">
    <property type="term" value="F:G protein-coupled receptor activity"/>
    <property type="evidence" value="ECO:0007669"/>
    <property type="project" value="InterPro"/>
</dbReference>
<sequence length="572" mass="66040">MYVTHHEVTDCDSSWPILSDFEKCQFYSMKVYDKSKNILYKNPHCAKCNFASLSREQFSCNNLATNFNFHAAYGPRFGGSFSILFQIPDQSPRKCPKRNEIWNPFNDQCSKIICGIGRVLKKGECVKNENENYTRNDTQNSSLLNNCPTIPVTNFTMYENDSIYYYTGDKFYNKGEYELLNDSVILICAESNYYFKKNYIFSYYITVVVLSISLVCLALHITLYFCYSRLRTWHGRNLVSLCFSLFIAQFLFLTGTTATENFGFCVFMAVCIHYFWLASFFWMNILSIDVWRTFRAKYSHNSNSRKAFLIYNLYSWGVPFIIVMASLTLDLAGKNLKYKPDYAGFDEAELCWINNKYGLLCFFLLPIAIIMTENVILFTITSYLIYSQSKETRFARIKSQSVKIGNEQNLSEEENKIKKQVNNNNKIRFALYLKLGILQGLTWVFGFLASYVDSQVCWKTFTILNGLQGAAIVLSFDLKKWIFVSLESDGKEVKENDRKPYKKRNESVLNKAKDSVIRSAFLNKTSLKFRSYNGSSNENVSSDSSVINSNNSGQNSENPKTQTSNLSQDTHL</sequence>
<keyword evidence="9" id="KW-1185">Reference proteome</keyword>
<gene>
    <name evidence="8" type="primary">mth</name>
    <name evidence="8" type="ORF">Anas_06392</name>
</gene>